<feature type="region of interest" description="Disordered" evidence="1">
    <location>
        <begin position="73"/>
        <end position="98"/>
    </location>
</feature>
<feature type="compositionally biased region" description="Polar residues" evidence="1">
    <location>
        <begin position="74"/>
        <end position="87"/>
    </location>
</feature>
<evidence type="ECO:0000313" key="4">
    <source>
        <dbReference type="Proteomes" id="UP001583172"/>
    </source>
</evidence>
<feature type="transmembrane region" description="Helical" evidence="2">
    <location>
        <begin position="50"/>
        <end position="68"/>
    </location>
</feature>
<organism evidence="3 4">
    <name type="scientific">Humicola insolens</name>
    <name type="common">Soft-rot fungus</name>
    <dbReference type="NCBI Taxonomy" id="85995"/>
    <lineage>
        <taxon>Eukaryota</taxon>
        <taxon>Fungi</taxon>
        <taxon>Dikarya</taxon>
        <taxon>Ascomycota</taxon>
        <taxon>Pezizomycotina</taxon>
        <taxon>Sordariomycetes</taxon>
        <taxon>Sordariomycetidae</taxon>
        <taxon>Sordariales</taxon>
        <taxon>Chaetomiaceae</taxon>
        <taxon>Mycothermus</taxon>
    </lineage>
</organism>
<name>A0ABR3VI92_HUMIN</name>
<dbReference type="Proteomes" id="UP001583172">
    <property type="component" value="Unassembled WGS sequence"/>
</dbReference>
<comment type="caution">
    <text evidence="3">The sequence shown here is derived from an EMBL/GenBank/DDBJ whole genome shotgun (WGS) entry which is preliminary data.</text>
</comment>
<keyword evidence="2" id="KW-0472">Membrane</keyword>
<proteinExistence type="predicted"/>
<reference evidence="3 4" key="1">
    <citation type="journal article" date="2024" name="Commun. Biol.">
        <title>Comparative genomic analysis of thermophilic fungi reveals convergent evolutionary adaptations and gene losses.</title>
        <authorList>
            <person name="Steindorff A.S."/>
            <person name="Aguilar-Pontes M.V."/>
            <person name="Robinson A.J."/>
            <person name="Andreopoulos B."/>
            <person name="LaButti K."/>
            <person name="Kuo A."/>
            <person name="Mondo S."/>
            <person name="Riley R."/>
            <person name="Otillar R."/>
            <person name="Haridas S."/>
            <person name="Lipzen A."/>
            <person name="Grimwood J."/>
            <person name="Schmutz J."/>
            <person name="Clum A."/>
            <person name="Reid I.D."/>
            <person name="Moisan M.C."/>
            <person name="Butler G."/>
            <person name="Nguyen T.T.M."/>
            <person name="Dewar K."/>
            <person name="Conant G."/>
            <person name="Drula E."/>
            <person name="Henrissat B."/>
            <person name="Hansel C."/>
            <person name="Singer S."/>
            <person name="Hutchinson M.I."/>
            <person name="de Vries R.P."/>
            <person name="Natvig D.O."/>
            <person name="Powell A.J."/>
            <person name="Tsang A."/>
            <person name="Grigoriev I.V."/>
        </authorList>
    </citation>
    <scope>NUCLEOTIDE SEQUENCE [LARGE SCALE GENOMIC DNA]</scope>
    <source>
        <strain evidence="3 4">CBS 620.91</strain>
    </source>
</reference>
<dbReference type="EMBL" id="JAZGSY010000087">
    <property type="protein sequence ID" value="KAL1841090.1"/>
    <property type="molecule type" value="Genomic_DNA"/>
</dbReference>
<keyword evidence="2" id="KW-0812">Transmembrane</keyword>
<protein>
    <submittedName>
        <fullName evidence="3">Uncharacterized protein</fullName>
    </submittedName>
</protein>
<evidence type="ECO:0000256" key="2">
    <source>
        <dbReference type="SAM" id="Phobius"/>
    </source>
</evidence>
<evidence type="ECO:0000256" key="1">
    <source>
        <dbReference type="SAM" id="MobiDB-lite"/>
    </source>
</evidence>
<accession>A0ABR3VI92</accession>
<feature type="compositionally biased region" description="Basic and acidic residues" evidence="1">
    <location>
        <begin position="88"/>
        <end position="98"/>
    </location>
</feature>
<evidence type="ECO:0000313" key="3">
    <source>
        <dbReference type="EMBL" id="KAL1841090.1"/>
    </source>
</evidence>
<gene>
    <name evidence="3" type="ORF">VTJ49DRAFT_7421</name>
</gene>
<keyword evidence="2" id="KW-1133">Transmembrane helix</keyword>
<keyword evidence="4" id="KW-1185">Reference proteome</keyword>
<sequence length="98" mass="10618">MLRAAIARIALRGTARPVVRQPRIANVRTAMYKTDGPDGTTSTMRWTPKTMAAVGAGMLAVYGTYGYMMAKPQKVTQSEASPASITERSVDMKNPKGR</sequence>